<keyword evidence="1" id="KW-0677">Repeat</keyword>
<feature type="compositionally biased region" description="Basic and acidic residues" evidence="5">
    <location>
        <begin position="674"/>
        <end position="687"/>
    </location>
</feature>
<gene>
    <name evidence="7" type="ORF">FQA47_012218</name>
</gene>
<dbReference type="InterPro" id="IPR036770">
    <property type="entry name" value="Ankyrin_rpt-contain_sf"/>
</dbReference>
<dbReference type="EMBL" id="WKFB01000892">
    <property type="protein sequence ID" value="KAF6716994.1"/>
    <property type="molecule type" value="Genomic_DNA"/>
</dbReference>
<comment type="caution">
    <text evidence="7">The sequence shown here is derived from an EMBL/GenBank/DDBJ whole genome shotgun (WGS) entry which is preliminary data.</text>
</comment>
<feature type="region of interest" description="Disordered" evidence="5">
    <location>
        <begin position="1080"/>
        <end position="1102"/>
    </location>
</feature>
<feature type="compositionally biased region" description="Polar residues" evidence="5">
    <location>
        <begin position="831"/>
        <end position="840"/>
    </location>
</feature>
<dbReference type="Gene3D" id="1.25.40.20">
    <property type="entry name" value="Ankyrin repeat-containing domain"/>
    <property type="match status" value="1"/>
</dbReference>
<feature type="compositionally biased region" description="Low complexity" evidence="5">
    <location>
        <begin position="704"/>
        <end position="723"/>
    </location>
</feature>
<feature type="compositionally biased region" description="Basic and acidic residues" evidence="5">
    <location>
        <begin position="108"/>
        <end position="117"/>
    </location>
</feature>
<dbReference type="Pfam" id="PF12796">
    <property type="entry name" value="Ank_2"/>
    <property type="match status" value="1"/>
</dbReference>
<dbReference type="Pfam" id="PF25877">
    <property type="entry name" value="WHD_SOWAH"/>
    <property type="match status" value="1"/>
</dbReference>
<dbReference type="PROSITE" id="PS50297">
    <property type="entry name" value="ANK_REP_REGION"/>
    <property type="match status" value="1"/>
</dbReference>
<dbReference type="SUPFAM" id="SSF48403">
    <property type="entry name" value="Ankyrin repeat"/>
    <property type="match status" value="1"/>
</dbReference>
<evidence type="ECO:0000256" key="4">
    <source>
        <dbReference type="PROSITE-ProRule" id="PRU00023"/>
    </source>
</evidence>
<dbReference type="PANTHER" id="PTHR14491">
    <property type="entry name" value="SOSONDOWAH, ISOFORM G"/>
    <property type="match status" value="1"/>
</dbReference>
<reference evidence="7" key="1">
    <citation type="journal article" name="BMC Genomics">
        <title>Long-read sequencing and de novo genome assembly of marine medaka (Oryzias melastigma).</title>
        <authorList>
            <person name="Liang P."/>
            <person name="Saqib H.S.A."/>
            <person name="Ni X."/>
            <person name="Shen Y."/>
        </authorList>
    </citation>
    <scope>NUCLEOTIDE SEQUENCE</scope>
    <source>
        <strain evidence="7">Bigg-433</strain>
    </source>
</reference>
<dbReference type="InterPro" id="IPR058889">
    <property type="entry name" value="WHD_SOWAHA-C"/>
</dbReference>
<feature type="compositionally biased region" description="Low complexity" evidence="5">
    <location>
        <begin position="149"/>
        <end position="168"/>
    </location>
</feature>
<evidence type="ECO:0000313" key="8">
    <source>
        <dbReference type="Proteomes" id="UP000646548"/>
    </source>
</evidence>
<proteinExistence type="inferred from homology"/>
<evidence type="ECO:0000256" key="1">
    <source>
        <dbReference type="ARBA" id="ARBA00022737"/>
    </source>
</evidence>
<feature type="domain" description="SOWAHA-C winged helix-turn-helix" evidence="6">
    <location>
        <begin position="5"/>
        <end position="75"/>
    </location>
</feature>
<dbReference type="PANTHER" id="PTHR14491:SF3">
    <property type="entry name" value="ANKYRIN REPEAT DOMAIN-CONTAINING PROTEIN SOWAHB"/>
    <property type="match status" value="1"/>
</dbReference>
<feature type="compositionally biased region" description="Basic and acidic residues" evidence="5">
    <location>
        <begin position="922"/>
        <end position="933"/>
    </location>
</feature>
<protein>
    <submittedName>
        <fullName evidence="7">Ankyrin repeat domain-containing protein SOWAHB</fullName>
    </submittedName>
</protein>
<feature type="region of interest" description="Disordered" evidence="5">
    <location>
        <begin position="826"/>
        <end position="852"/>
    </location>
</feature>
<dbReference type="Proteomes" id="UP000646548">
    <property type="component" value="Unassembled WGS sequence"/>
</dbReference>
<feature type="compositionally biased region" description="Low complexity" evidence="5">
    <location>
        <begin position="422"/>
        <end position="431"/>
    </location>
</feature>
<evidence type="ECO:0000313" key="7">
    <source>
        <dbReference type="EMBL" id="KAF6716994.1"/>
    </source>
</evidence>
<feature type="compositionally biased region" description="Polar residues" evidence="5">
    <location>
        <begin position="659"/>
        <end position="668"/>
    </location>
</feature>
<feature type="compositionally biased region" description="Acidic residues" evidence="5">
    <location>
        <begin position="568"/>
        <end position="578"/>
    </location>
</feature>
<name>A0A834BWW3_ORYME</name>
<feature type="compositionally biased region" description="Low complexity" evidence="5">
    <location>
        <begin position="226"/>
        <end position="235"/>
    </location>
</feature>
<feature type="region of interest" description="Disordered" evidence="5">
    <location>
        <begin position="72"/>
        <end position="781"/>
    </location>
</feature>
<sequence>MATHLTQDAVLRFLQSRGGSVRNAELLQHFSDYIREHPDRDRNRELFKKFVNTVASVKQIDGVVHVILRSRFRGSGDPPAPPRRSDGSKTGNSAETRSISPAATSDAPRQRAGKEPQKAAPAGPRGPGGEALPAAGILQPNKTPQVSMAPQQPGGPRPAQAGPQRGAPTGTEKGVLGGLERGVPGPESRVLGPGGRDPAGPGRVTPAGPEIGAPLGPERGVPGPDRGVLGPERGVPGPGGRAPAGQGRVTPAGPDIGAAVGSERGAPGPERGAPTGPERGVLAGLKRGVPGPESSVLGPGGRAPAGPGRLTTAGPEIGAPVRPERGVPGSERGVLDPERVVPGPERAFLGPERGVLGPGGRAPASQGRVTPVGPEIGAPVRSEGGVPGLERGALACPGRVTPVGPERGAPVSLERNPPPGPERGAPAGPGRKTPAGPVRGTPGPDRVTLAGPERGALAVAGRGALVCPGRGDPTGSETGTPSGPSPSQNSSPAQQRSPSGVPAGSGARHKEPGIETPIQEPSKGSRGHLQQQKVALQKRSPPPQSLLPEQGIRRNFKHRKSYKSAVSQDDDDEDEYGEEIQTRRVSKGGAWASSGVGRAAPTTPPCSVDTLVPSSVTSSGKGPPQIYIHSTEGQMPSSRGPPGVWPTGPSAGSQLEVRTMSSEPTPTRRSVPFEADRHSAPAQHADRIQMNTGPAGPDQRHRLSPSLSSNASLSSDTRISSSDRSLHSSSRRSECSSSSSEDLLARADGPGTELQRSALVPENYTSRRKGPPAWHSSAGNLCDDHKSMDNLSVHHRSTDQLHNDDRFPNQQMPWFFSTGDLCDNPEEAYSSEGSSCSPQLRQRPPAVQRTDSKLRSRMCLSLGADLDQVLDMDPTGNEAARLIRLQRISSSLSLHRNLSSSSLSSCPTPPRSGSPAPLVDNEGEKGGKGKDSKGQPLFPLEPKEHSWMVKAAAGSWGDIYSLFREDPSLLNKQDFISGFTVLHWIAKHGDHRVLNTLWYGVSKTGLSFDINAKSTAGQTPLHIAAIYNSKKIIQLLVRSFYADVRLRDMAGKRPWQYLQNPTADMLELLGAQQQLQLKQLKQQRDDASQPQKQRHHVRHNFSFASPKQRPLTYIGMTKVKRSTSLAAFLKNRSQPFDWHKSESTA</sequence>
<keyword evidence="2 4" id="KW-0040">ANK repeat</keyword>
<evidence type="ECO:0000259" key="6">
    <source>
        <dbReference type="Pfam" id="PF25877"/>
    </source>
</evidence>
<feature type="repeat" description="ANK" evidence="4">
    <location>
        <begin position="1016"/>
        <end position="1038"/>
    </location>
</feature>
<dbReference type="AlphaFoldDB" id="A0A834BWW3"/>
<comment type="similarity">
    <text evidence="3">Belongs to the SOWAH family.</text>
</comment>
<feature type="compositionally biased region" description="Low complexity" evidence="5">
    <location>
        <begin position="473"/>
        <end position="499"/>
    </location>
</feature>
<dbReference type="SMART" id="SM00248">
    <property type="entry name" value="ANK"/>
    <property type="match status" value="2"/>
</dbReference>
<evidence type="ECO:0000256" key="5">
    <source>
        <dbReference type="SAM" id="MobiDB-lite"/>
    </source>
</evidence>
<feature type="compositionally biased region" description="Polar residues" evidence="5">
    <location>
        <begin position="88"/>
        <end position="103"/>
    </location>
</feature>
<organism evidence="7 8">
    <name type="scientific">Oryzias melastigma</name>
    <name type="common">Marine medaka</name>
    <dbReference type="NCBI Taxonomy" id="30732"/>
    <lineage>
        <taxon>Eukaryota</taxon>
        <taxon>Metazoa</taxon>
        <taxon>Chordata</taxon>
        <taxon>Craniata</taxon>
        <taxon>Vertebrata</taxon>
        <taxon>Euteleostomi</taxon>
        <taxon>Actinopterygii</taxon>
        <taxon>Neopterygii</taxon>
        <taxon>Teleostei</taxon>
        <taxon>Neoteleostei</taxon>
        <taxon>Acanthomorphata</taxon>
        <taxon>Ovalentaria</taxon>
        <taxon>Atherinomorphae</taxon>
        <taxon>Beloniformes</taxon>
        <taxon>Adrianichthyidae</taxon>
        <taxon>Oryziinae</taxon>
        <taxon>Oryzias</taxon>
    </lineage>
</organism>
<accession>A0A834BWW3</accession>
<evidence type="ECO:0000256" key="3">
    <source>
        <dbReference type="ARBA" id="ARBA00038122"/>
    </source>
</evidence>
<evidence type="ECO:0000256" key="2">
    <source>
        <dbReference type="ARBA" id="ARBA00023043"/>
    </source>
</evidence>
<dbReference type="PROSITE" id="PS50088">
    <property type="entry name" value="ANK_REPEAT"/>
    <property type="match status" value="1"/>
</dbReference>
<dbReference type="InterPro" id="IPR002110">
    <property type="entry name" value="Ankyrin_rpt"/>
</dbReference>
<feature type="region of interest" description="Disordered" evidence="5">
    <location>
        <begin position="898"/>
        <end position="937"/>
    </location>
</feature>
<feature type="compositionally biased region" description="Low complexity" evidence="5">
    <location>
        <begin position="454"/>
        <end position="466"/>
    </location>
</feature>